<accession>A0A1H0HYN2</accession>
<dbReference type="RefSeq" id="WP_090673296.1">
    <property type="nucleotide sequence ID" value="NZ_FNIT01000004.1"/>
</dbReference>
<protein>
    <submittedName>
        <fullName evidence="1">Uncharacterized protein</fullName>
    </submittedName>
</protein>
<organism evidence="1 2">
    <name type="scientific">Aureimonas jatrophae</name>
    <dbReference type="NCBI Taxonomy" id="1166073"/>
    <lineage>
        <taxon>Bacteria</taxon>
        <taxon>Pseudomonadati</taxon>
        <taxon>Pseudomonadota</taxon>
        <taxon>Alphaproteobacteria</taxon>
        <taxon>Hyphomicrobiales</taxon>
        <taxon>Aurantimonadaceae</taxon>
        <taxon>Aureimonas</taxon>
    </lineage>
</organism>
<dbReference type="AlphaFoldDB" id="A0A1H0HYN2"/>
<dbReference type="OrthoDB" id="7917091at2"/>
<keyword evidence="2" id="KW-1185">Reference proteome</keyword>
<evidence type="ECO:0000313" key="1">
    <source>
        <dbReference type="EMBL" id="SDO24234.1"/>
    </source>
</evidence>
<sequence>MSALPKVEPDPLAFTLRPDGHGSWIVEGPCNGCGGIFVSREAALEFARRERRVLDEVARHVCYTPPANAVETLPGPAVRLVS</sequence>
<proteinExistence type="predicted"/>
<dbReference type="STRING" id="1166073.SAMN05192530_104353"/>
<reference evidence="1 2" key="1">
    <citation type="submission" date="2016-10" db="EMBL/GenBank/DDBJ databases">
        <authorList>
            <person name="de Groot N.N."/>
        </authorList>
    </citation>
    <scope>NUCLEOTIDE SEQUENCE [LARGE SCALE GENOMIC DNA]</scope>
    <source>
        <strain evidence="2">L7-484,KACC 16230,DSM 25025</strain>
    </source>
</reference>
<name>A0A1H0HYN2_9HYPH</name>
<gene>
    <name evidence="1" type="ORF">SAMN05192530_104353</name>
</gene>
<dbReference type="EMBL" id="FNIT01000004">
    <property type="protein sequence ID" value="SDO24234.1"/>
    <property type="molecule type" value="Genomic_DNA"/>
</dbReference>
<dbReference type="Proteomes" id="UP000198793">
    <property type="component" value="Unassembled WGS sequence"/>
</dbReference>
<evidence type="ECO:0000313" key="2">
    <source>
        <dbReference type="Proteomes" id="UP000198793"/>
    </source>
</evidence>